<sequence length="27" mass="2915">MTSLAAPKAALIQRVDTLEPRGAHRPD</sequence>
<evidence type="ECO:0000313" key="1">
    <source>
        <dbReference type="EMBL" id="EDQ03000.1"/>
    </source>
</evidence>
<gene>
    <name evidence="1" type="ORF">OIHEL45_19716</name>
</gene>
<organism evidence="1 2">
    <name type="scientific">Sulfitobacter indolifex HEL-45</name>
    <dbReference type="NCBI Taxonomy" id="391624"/>
    <lineage>
        <taxon>Bacteria</taxon>
        <taxon>Pseudomonadati</taxon>
        <taxon>Pseudomonadota</taxon>
        <taxon>Alphaproteobacteria</taxon>
        <taxon>Rhodobacterales</taxon>
        <taxon>Roseobacteraceae</taxon>
        <taxon>Sulfitobacter</taxon>
    </lineage>
</organism>
<name>A0ABM9X0L0_9RHOB</name>
<comment type="caution">
    <text evidence="1">The sequence shown here is derived from an EMBL/GenBank/DDBJ whole genome shotgun (WGS) entry which is preliminary data.</text>
</comment>
<keyword evidence="2" id="KW-1185">Reference proteome</keyword>
<reference evidence="1 2" key="1">
    <citation type="submission" date="2007-11" db="EMBL/GenBank/DDBJ databases">
        <authorList>
            <person name="Wagner-Dobler I."/>
            <person name="Ferriera S."/>
            <person name="Johnson J."/>
            <person name="Kravitz S."/>
            <person name="Beeson K."/>
            <person name="Sutton G."/>
            <person name="Rogers Y.-H."/>
            <person name="Friedman R."/>
            <person name="Frazier M."/>
            <person name="Venter J.C."/>
        </authorList>
    </citation>
    <scope>NUCLEOTIDE SEQUENCE [LARGE SCALE GENOMIC DNA]</scope>
    <source>
        <strain evidence="1 2">HEL-45</strain>
    </source>
</reference>
<protein>
    <submittedName>
        <fullName evidence="1">Uncharacterized protein</fullName>
    </submittedName>
</protein>
<dbReference type="Proteomes" id="UP000003257">
    <property type="component" value="Unassembled WGS sequence"/>
</dbReference>
<dbReference type="EMBL" id="ABID01000059">
    <property type="protein sequence ID" value="EDQ03000.1"/>
    <property type="molecule type" value="Genomic_DNA"/>
</dbReference>
<accession>A0ABM9X0L0</accession>
<proteinExistence type="predicted"/>
<evidence type="ECO:0000313" key="2">
    <source>
        <dbReference type="Proteomes" id="UP000003257"/>
    </source>
</evidence>